<dbReference type="Gene3D" id="3.40.50.150">
    <property type="entry name" value="Vaccinia Virus protein VP39"/>
    <property type="match status" value="1"/>
</dbReference>
<dbReference type="CDD" id="cd02440">
    <property type="entry name" value="AdoMet_MTases"/>
    <property type="match status" value="1"/>
</dbReference>
<comment type="caution">
    <text evidence="2">The sequence shown here is derived from an EMBL/GenBank/DDBJ whole genome shotgun (WGS) entry which is preliminary data.</text>
</comment>
<protein>
    <submittedName>
        <fullName evidence="2">Methyltransferase domain-containing protein</fullName>
    </submittedName>
</protein>
<name>A0A5B2WHM3_9PSEU</name>
<keyword evidence="3" id="KW-1185">Reference proteome</keyword>
<feature type="domain" description="Methyltransferase type 11" evidence="1">
    <location>
        <begin position="66"/>
        <end position="162"/>
    </location>
</feature>
<keyword evidence="2" id="KW-0808">Transferase</keyword>
<reference evidence="2 3" key="2">
    <citation type="submission" date="2019-09" db="EMBL/GenBank/DDBJ databases">
        <authorList>
            <person name="Jin C."/>
        </authorList>
    </citation>
    <scope>NUCLEOTIDE SEQUENCE [LARGE SCALE GENOMIC DNA]</scope>
    <source>
        <strain evidence="2 3">AN110305</strain>
    </source>
</reference>
<sequence>MASAENTGTVADQWRSNKRLAAMWDKGVKNKGVSLVYSAIVFGTDNRKMYQHMAALSRLPEGTSVLDVPSGGGILFHTLRPGSKLKYTAADISQLMLDRARDEAAKRGLHDLEFREADAEAMPFDDHSFDVVASYSGLHCMPHPEVAVREMFRVLRPGGRLLGSSAIRGANPVSDRFINLWVKRRILDVTVPGPTFVGWLRDAGFTDLKISRSGAILYFEGTRPELAEKPERGEE</sequence>
<dbReference type="InterPro" id="IPR029063">
    <property type="entry name" value="SAM-dependent_MTases_sf"/>
</dbReference>
<dbReference type="Proteomes" id="UP000323454">
    <property type="component" value="Unassembled WGS sequence"/>
</dbReference>
<evidence type="ECO:0000259" key="1">
    <source>
        <dbReference type="Pfam" id="PF08241"/>
    </source>
</evidence>
<accession>A0A5B2WHM3</accession>
<dbReference type="InterPro" id="IPR013216">
    <property type="entry name" value="Methyltransf_11"/>
</dbReference>
<dbReference type="Pfam" id="PF08241">
    <property type="entry name" value="Methyltransf_11"/>
    <property type="match status" value="1"/>
</dbReference>
<dbReference type="RefSeq" id="WP_149854970.1">
    <property type="nucleotide sequence ID" value="NZ_VUOB01000093.1"/>
</dbReference>
<dbReference type="PANTHER" id="PTHR43591:SF24">
    <property type="entry name" value="2-METHOXY-6-POLYPRENYL-1,4-BENZOQUINOL METHYLASE, MITOCHONDRIAL"/>
    <property type="match status" value="1"/>
</dbReference>
<proteinExistence type="predicted"/>
<evidence type="ECO:0000313" key="2">
    <source>
        <dbReference type="EMBL" id="KAA2250152.1"/>
    </source>
</evidence>
<evidence type="ECO:0000313" key="3">
    <source>
        <dbReference type="Proteomes" id="UP000323454"/>
    </source>
</evidence>
<keyword evidence="2" id="KW-0489">Methyltransferase</keyword>
<dbReference type="AlphaFoldDB" id="A0A5B2WHM3"/>
<organism evidence="2 3">
    <name type="scientific">Solihabitans fulvus</name>
    <dbReference type="NCBI Taxonomy" id="1892852"/>
    <lineage>
        <taxon>Bacteria</taxon>
        <taxon>Bacillati</taxon>
        <taxon>Actinomycetota</taxon>
        <taxon>Actinomycetes</taxon>
        <taxon>Pseudonocardiales</taxon>
        <taxon>Pseudonocardiaceae</taxon>
        <taxon>Solihabitans</taxon>
    </lineage>
</organism>
<dbReference type="GO" id="GO:0008757">
    <property type="term" value="F:S-adenosylmethionine-dependent methyltransferase activity"/>
    <property type="evidence" value="ECO:0007669"/>
    <property type="project" value="InterPro"/>
</dbReference>
<dbReference type="OrthoDB" id="65624at2"/>
<dbReference type="GO" id="GO:0032259">
    <property type="term" value="P:methylation"/>
    <property type="evidence" value="ECO:0007669"/>
    <property type="project" value="UniProtKB-KW"/>
</dbReference>
<dbReference type="SUPFAM" id="SSF53335">
    <property type="entry name" value="S-adenosyl-L-methionine-dependent methyltransferases"/>
    <property type="match status" value="1"/>
</dbReference>
<reference evidence="2 3" key="1">
    <citation type="submission" date="2019-09" db="EMBL/GenBank/DDBJ databases">
        <title>Goodfellowia gen. nov., a new genus of the Pseudonocardineae related to Actinoalloteichus, containing Goodfellowia coeruleoviolacea gen. nov., comb. nov. gen. nov., comb. nov.</title>
        <authorList>
            <person name="Labeda D."/>
        </authorList>
    </citation>
    <scope>NUCLEOTIDE SEQUENCE [LARGE SCALE GENOMIC DNA]</scope>
    <source>
        <strain evidence="2 3">AN110305</strain>
    </source>
</reference>
<dbReference type="EMBL" id="VUOB01000093">
    <property type="protein sequence ID" value="KAA2250152.1"/>
    <property type="molecule type" value="Genomic_DNA"/>
</dbReference>
<gene>
    <name evidence="2" type="ORF">F0L68_39095</name>
</gene>
<dbReference type="PANTHER" id="PTHR43591">
    <property type="entry name" value="METHYLTRANSFERASE"/>
    <property type="match status" value="1"/>
</dbReference>